<dbReference type="Gene3D" id="1.10.3210.10">
    <property type="entry name" value="Hypothetical protein af1432"/>
    <property type="match status" value="1"/>
</dbReference>
<dbReference type="OrthoDB" id="9803649at2"/>
<dbReference type="EMBL" id="CP006585">
    <property type="protein sequence ID" value="AGW12697.1"/>
    <property type="molecule type" value="Genomic_DNA"/>
</dbReference>
<dbReference type="Pfam" id="PF08668">
    <property type="entry name" value="HDOD"/>
    <property type="match status" value="1"/>
</dbReference>
<dbReference type="eggNOG" id="COG1639">
    <property type="taxonomic scope" value="Bacteria"/>
</dbReference>
<dbReference type="PANTHER" id="PTHR33525:SF3">
    <property type="entry name" value="RIBONUCLEASE Y"/>
    <property type="match status" value="1"/>
</dbReference>
<feature type="domain" description="HDOD" evidence="1">
    <location>
        <begin position="152"/>
        <end position="347"/>
    </location>
</feature>
<dbReference type="CDD" id="cd00077">
    <property type="entry name" value="HDc"/>
    <property type="match status" value="1"/>
</dbReference>
<dbReference type="Proteomes" id="UP000016587">
    <property type="component" value="Chromosome"/>
</dbReference>
<dbReference type="AlphaFoldDB" id="T2G9W6"/>
<dbReference type="InterPro" id="IPR003607">
    <property type="entry name" value="HD/PDEase_dom"/>
</dbReference>
<gene>
    <name evidence="2" type="ORF">DGI_0802</name>
</gene>
<evidence type="ECO:0000259" key="1">
    <source>
        <dbReference type="PROSITE" id="PS51833"/>
    </source>
</evidence>
<dbReference type="InterPro" id="IPR052340">
    <property type="entry name" value="RNase_Y/CdgJ"/>
</dbReference>
<dbReference type="PATRIC" id="fig|1121448.10.peg.803"/>
<evidence type="ECO:0000313" key="3">
    <source>
        <dbReference type="Proteomes" id="UP000016587"/>
    </source>
</evidence>
<accession>T2G9W6</accession>
<dbReference type="SMART" id="SM00471">
    <property type="entry name" value="HDc"/>
    <property type="match status" value="1"/>
</dbReference>
<evidence type="ECO:0000313" key="2">
    <source>
        <dbReference type="EMBL" id="AGW12697.1"/>
    </source>
</evidence>
<dbReference type="STRING" id="1121448.DGI_0802"/>
<reference evidence="2 3" key="1">
    <citation type="journal article" date="2013" name="J. Bacteriol.">
        <title>Roles of HynAB and Ech, the only two hydrogenases found in the model sulfate reducer Desulfovibrio gigas.</title>
        <authorList>
            <person name="Morais-Silva F.O."/>
            <person name="Santos C.I."/>
            <person name="Rodrigues R."/>
            <person name="Pereira I.A."/>
            <person name="Rodrigues-Pousada C."/>
        </authorList>
    </citation>
    <scope>NUCLEOTIDE SEQUENCE [LARGE SCALE GENOMIC DNA]</scope>
    <source>
        <strain evidence="3">ATCC 19364 / DSM 1382 / NCIMB 9332 / VKM B-1759</strain>
    </source>
</reference>
<dbReference type="InterPro" id="IPR013976">
    <property type="entry name" value="HDOD"/>
</dbReference>
<protein>
    <submittedName>
        <fullName evidence="2">Putative metal dependent phosphohydrolase</fullName>
    </submittedName>
</protein>
<dbReference type="PROSITE" id="PS51833">
    <property type="entry name" value="HDOD"/>
    <property type="match status" value="1"/>
</dbReference>
<name>T2G9W6_MEGG1</name>
<dbReference type="HOGENOM" id="CLU_048246_4_1_7"/>
<proteinExistence type="predicted"/>
<keyword evidence="2" id="KW-0378">Hydrolase</keyword>
<keyword evidence="3" id="KW-1185">Reference proteome</keyword>
<reference evidence="3" key="2">
    <citation type="submission" date="2013-07" db="EMBL/GenBank/DDBJ databases">
        <authorList>
            <person name="Morais-Silva F.O."/>
            <person name="Rezende A.M."/>
            <person name="Pimentel C."/>
            <person name="Resende D.M."/>
            <person name="Santos C.I."/>
            <person name="Clemente C."/>
            <person name="de Oliveira L.M."/>
            <person name="da Silva S.M."/>
            <person name="Costa D.A."/>
            <person name="Varela-Raposo A."/>
            <person name="Horacio E.C.A."/>
            <person name="Matos M."/>
            <person name="Flores O."/>
            <person name="Ruiz J.C."/>
            <person name="Rodrigues-Pousada C."/>
        </authorList>
    </citation>
    <scope>NUCLEOTIDE SEQUENCE [LARGE SCALE GENOMIC DNA]</scope>
    <source>
        <strain evidence="3">ATCC 19364 / DSM 1382 / NCIMB 9332 / VKM B-1759</strain>
    </source>
</reference>
<dbReference type="KEGG" id="dgg:DGI_0802"/>
<dbReference type="RefSeq" id="WP_021759385.1">
    <property type="nucleotide sequence ID" value="NC_022444.1"/>
</dbReference>
<dbReference type="GO" id="GO:0016787">
    <property type="term" value="F:hydrolase activity"/>
    <property type="evidence" value="ECO:0007669"/>
    <property type="project" value="UniProtKB-KW"/>
</dbReference>
<sequence>MGLINTCDLQPDMVLGSDLYAPNGRFLLGKGTVLEPKHIRIMTIWGVPEADIAGVQRDVVMGEAISQINPLVLQECEEWLAWRFRLSNRGHPVIQELFQLALLSLSRRVLEGACKPPALYDPQEDEQFLQEHAGLARANVSLESLVARHLKLCTLPDIYHRIVEVLQNPRSSAMHIADVVSKDVSLSARLLRLVNSPFYGFPGRIDTVQRAVTLLGSNELTTLAHGITVVREFENMRAQGLNMRRFWEHSVACGLFARALAGRKPGLSEERFFVAGLLHDIGRLVLLKEHPEHMHYAMALARVEGLTLCRAELRVFGFDHTQVASRLLRSWHFPADLERMITFHHAPLKAGNLLEASFVNVADCIALALNIGSSGSPFVPSLETRAWDALETTPGVVTGAARHVERQLDDIVRMFFGK</sequence>
<dbReference type="SUPFAM" id="SSF109604">
    <property type="entry name" value="HD-domain/PDEase-like"/>
    <property type="match status" value="1"/>
</dbReference>
<dbReference type="InterPro" id="IPR006675">
    <property type="entry name" value="HDIG_dom"/>
</dbReference>
<dbReference type="NCBIfam" id="TIGR00277">
    <property type="entry name" value="HDIG"/>
    <property type="match status" value="1"/>
</dbReference>
<dbReference type="PANTHER" id="PTHR33525">
    <property type="match status" value="1"/>
</dbReference>
<organism evidence="2 3">
    <name type="scientific">Megalodesulfovibrio gigas (strain ATCC 19364 / DSM 1382 / NCIMB 9332 / VKM B-1759)</name>
    <name type="common">Desulfovibrio gigas</name>
    <dbReference type="NCBI Taxonomy" id="1121448"/>
    <lineage>
        <taxon>Bacteria</taxon>
        <taxon>Pseudomonadati</taxon>
        <taxon>Thermodesulfobacteriota</taxon>
        <taxon>Desulfovibrionia</taxon>
        <taxon>Desulfovibrionales</taxon>
        <taxon>Desulfovibrionaceae</taxon>
        <taxon>Megalodesulfovibrio</taxon>
    </lineage>
</organism>